<dbReference type="SUPFAM" id="SSF53474">
    <property type="entry name" value="alpha/beta-Hydrolases"/>
    <property type="match status" value="1"/>
</dbReference>
<evidence type="ECO:0000256" key="1">
    <source>
        <dbReference type="ARBA" id="ARBA00005863"/>
    </source>
</evidence>
<keyword evidence="5" id="KW-1185">Reference proteome</keyword>
<keyword evidence="2" id="KW-0378">Hydrolase</keyword>
<dbReference type="GO" id="GO:0016787">
    <property type="term" value="F:hydrolase activity"/>
    <property type="evidence" value="ECO:0007669"/>
    <property type="project" value="UniProtKB-KW"/>
</dbReference>
<organism evidence="4 5">
    <name type="scientific">Neurospora tetraspora</name>
    <dbReference type="NCBI Taxonomy" id="94610"/>
    <lineage>
        <taxon>Eukaryota</taxon>
        <taxon>Fungi</taxon>
        <taxon>Dikarya</taxon>
        <taxon>Ascomycota</taxon>
        <taxon>Pezizomycotina</taxon>
        <taxon>Sordariomycetes</taxon>
        <taxon>Sordariomycetidae</taxon>
        <taxon>Sordariales</taxon>
        <taxon>Sordariaceae</taxon>
        <taxon>Neurospora</taxon>
    </lineage>
</organism>
<dbReference type="GO" id="GO:0044550">
    <property type="term" value="P:secondary metabolite biosynthetic process"/>
    <property type="evidence" value="ECO:0007669"/>
    <property type="project" value="TreeGrafter"/>
</dbReference>
<evidence type="ECO:0000313" key="4">
    <source>
        <dbReference type="EMBL" id="KAK3347594.1"/>
    </source>
</evidence>
<accession>A0AAE0JHI2</accession>
<name>A0AAE0JHI2_9PEZI</name>
<dbReference type="AlphaFoldDB" id="A0AAE0JHI2"/>
<dbReference type="InterPro" id="IPR029058">
    <property type="entry name" value="AB_hydrolase_fold"/>
</dbReference>
<evidence type="ECO:0000256" key="2">
    <source>
        <dbReference type="ARBA" id="ARBA00022801"/>
    </source>
</evidence>
<dbReference type="PANTHER" id="PTHR48070">
    <property type="entry name" value="ESTERASE OVCA2"/>
    <property type="match status" value="1"/>
</dbReference>
<protein>
    <submittedName>
        <fullName evidence="4">DUF341 domain protein</fullName>
    </submittedName>
</protein>
<dbReference type="InterPro" id="IPR005645">
    <property type="entry name" value="FSH-like_dom"/>
</dbReference>
<dbReference type="GO" id="GO:0005634">
    <property type="term" value="C:nucleus"/>
    <property type="evidence" value="ECO:0007669"/>
    <property type="project" value="TreeGrafter"/>
</dbReference>
<evidence type="ECO:0000313" key="5">
    <source>
        <dbReference type="Proteomes" id="UP001278500"/>
    </source>
</evidence>
<comment type="caution">
    <text evidence="4">The sequence shown here is derived from an EMBL/GenBank/DDBJ whole genome shotgun (WGS) entry which is preliminary data.</text>
</comment>
<proteinExistence type="inferred from homology"/>
<dbReference type="Proteomes" id="UP001278500">
    <property type="component" value="Unassembled WGS sequence"/>
</dbReference>
<comment type="similarity">
    <text evidence="1">Belongs to the LovG family.</text>
</comment>
<dbReference type="GO" id="GO:0005737">
    <property type="term" value="C:cytoplasm"/>
    <property type="evidence" value="ECO:0007669"/>
    <property type="project" value="TreeGrafter"/>
</dbReference>
<reference evidence="4" key="2">
    <citation type="submission" date="2023-06" db="EMBL/GenBank/DDBJ databases">
        <authorList>
            <consortium name="Lawrence Berkeley National Laboratory"/>
            <person name="Haridas S."/>
            <person name="Hensen N."/>
            <person name="Bonometti L."/>
            <person name="Westerberg I."/>
            <person name="Brannstrom I.O."/>
            <person name="Guillou S."/>
            <person name="Cros-Aarteil S."/>
            <person name="Calhoun S."/>
            <person name="Kuo A."/>
            <person name="Mondo S."/>
            <person name="Pangilinan J."/>
            <person name="Riley R."/>
            <person name="Labutti K."/>
            <person name="Andreopoulos B."/>
            <person name="Lipzen A."/>
            <person name="Chen C."/>
            <person name="Yanf M."/>
            <person name="Daum C."/>
            <person name="Ng V."/>
            <person name="Clum A."/>
            <person name="Steindorff A."/>
            <person name="Ohm R."/>
            <person name="Martin F."/>
            <person name="Silar P."/>
            <person name="Natvig D."/>
            <person name="Lalanne C."/>
            <person name="Gautier V."/>
            <person name="Ament-Velasquez S.L."/>
            <person name="Kruys A."/>
            <person name="Hutchinson M.I."/>
            <person name="Powell A.J."/>
            <person name="Barry K."/>
            <person name="Miller A.N."/>
            <person name="Grigoriev I.V."/>
            <person name="Debuchy R."/>
            <person name="Gladieux P."/>
            <person name="Thoren M.H."/>
            <person name="Johannesson H."/>
        </authorList>
    </citation>
    <scope>NUCLEOTIDE SEQUENCE</scope>
    <source>
        <strain evidence="4">CBS 560.94</strain>
    </source>
</reference>
<dbReference type="Pfam" id="PF03959">
    <property type="entry name" value="FSH1"/>
    <property type="match status" value="1"/>
</dbReference>
<reference evidence="4" key="1">
    <citation type="journal article" date="2023" name="Mol. Phylogenet. Evol.">
        <title>Genome-scale phylogeny and comparative genomics of the fungal order Sordariales.</title>
        <authorList>
            <person name="Hensen N."/>
            <person name="Bonometti L."/>
            <person name="Westerberg I."/>
            <person name="Brannstrom I.O."/>
            <person name="Guillou S."/>
            <person name="Cros-Aarteil S."/>
            <person name="Calhoun S."/>
            <person name="Haridas S."/>
            <person name="Kuo A."/>
            <person name="Mondo S."/>
            <person name="Pangilinan J."/>
            <person name="Riley R."/>
            <person name="LaButti K."/>
            <person name="Andreopoulos B."/>
            <person name="Lipzen A."/>
            <person name="Chen C."/>
            <person name="Yan M."/>
            <person name="Daum C."/>
            <person name="Ng V."/>
            <person name="Clum A."/>
            <person name="Steindorff A."/>
            <person name="Ohm R.A."/>
            <person name="Martin F."/>
            <person name="Silar P."/>
            <person name="Natvig D.O."/>
            <person name="Lalanne C."/>
            <person name="Gautier V."/>
            <person name="Ament-Velasquez S.L."/>
            <person name="Kruys A."/>
            <person name="Hutchinson M.I."/>
            <person name="Powell A.J."/>
            <person name="Barry K."/>
            <person name="Miller A.N."/>
            <person name="Grigoriev I.V."/>
            <person name="Debuchy R."/>
            <person name="Gladieux P."/>
            <person name="Hiltunen Thoren M."/>
            <person name="Johannesson H."/>
        </authorList>
    </citation>
    <scope>NUCLEOTIDE SEQUENCE</scope>
    <source>
        <strain evidence="4">CBS 560.94</strain>
    </source>
</reference>
<dbReference type="InterPro" id="IPR050593">
    <property type="entry name" value="LovG"/>
</dbReference>
<dbReference type="RefSeq" id="XP_062682676.1">
    <property type="nucleotide sequence ID" value="XM_062826568.1"/>
</dbReference>
<dbReference type="GeneID" id="87863722"/>
<sequence>MSKKHRKVILCFHGTGSKGAIFHVQMARICSLLGSEFDFLFLDGPLQCAAGPGVLPLFASQEPYYCWFAGSGTTIDDSMAKIIASVEESIDQWKTANPDIEAEFVGGIGFSEGTLALSLLLWMQQQDLVPSLPRLSFAVLSCCFFPAEASKWLAERANAQGEPQACINVPTIHVHGNRDFCLGRARRLVRNNYKSDYATVLMTEAAHHLPTKRNEVADVVDHILRLSKATACPS</sequence>
<dbReference type="PANTHER" id="PTHR48070:SF3">
    <property type="entry name" value="ESTERASE DBAE-RELATED"/>
    <property type="match status" value="1"/>
</dbReference>
<evidence type="ECO:0000259" key="3">
    <source>
        <dbReference type="Pfam" id="PF03959"/>
    </source>
</evidence>
<dbReference type="EMBL" id="JAUEPP010000003">
    <property type="protein sequence ID" value="KAK3347594.1"/>
    <property type="molecule type" value="Genomic_DNA"/>
</dbReference>
<feature type="domain" description="Serine hydrolase" evidence="3">
    <location>
        <begin position="5"/>
        <end position="217"/>
    </location>
</feature>
<dbReference type="Gene3D" id="3.40.50.1820">
    <property type="entry name" value="alpha/beta hydrolase"/>
    <property type="match status" value="1"/>
</dbReference>
<gene>
    <name evidence="4" type="ORF">B0H65DRAFT_460908</name>
</gene>